<dbReference type="RefSeq" id="WP_284312791.1">
    <property type="nucleotide sequence ID" value="NZ_BSPC01000024.1"/>
</dbReference>
<feature type="compositionally biased region" description="Basic and acidic residues" evidence="1">
    <location>
        <begin position="41"/>
        <end position="54"/>
    </location>
</feature>
<dbReference type="EMBL" id="BSPC01000024">
    <property type="protein sequence ID" value="GLS19769.1"/>
    <property type="molecule type" value="Genomic_DNA"/>
</dbReference>
<name>A0ABQ6CM30_9HYPH</name>
<accession>A0ABQ6CM30</accession>
<gene>
    <name evidence="2" type="ORF">GCM10007874_27860</name>
</gene>
<organism evidence="2 3">
    <name type="scientific">Labrys miyagiensis</name>
    <dbReference type="NCBI Taxonomy" id="346912"/>
    <lineage>
        <taxon>Bacteria</taxon>
        <taxon>Pseudomonadati</taxon>
        <taxon>Pseudomonadota</taxon>
        <taxon>Alphaproteobacteria</taxon>
        <taxon>Hyphomicrobiales</taxon>
        <taxon>Xanthobacteraceae</taxon>
        <taxon>Labrys</taxon>
    </lineage>
</organism>
<comment type="caution">
    <text evidence="2">The sequence shown here is derived from an EMBL/GenBank/DDBJ whole genome shotgun (WGS) entry which is preliminary data.</text>
</comment>
<keyword evidence="3" id="KW-1185">Reference proteome</keyword>
<evidence type="ECO:0000256" key="1">
    <source>
        <dbReference type="SAM" id="MobiDB-lite"/>
    </source>
</evidence>
<protein>
    <submittedName>
        <fullName evidence="2">Uncharacterized protein</fullName>
    </submittedName>
</protein>
<proteinExistence type="predicted"/>
<evidence type="ECO:0000313" key="3">
    <source>
        <dbReference type="Proteomes" id="UP001156882"/>
    </source>
</evidence>
<sequence length="69" mass="7407">MSTKPGKRADKELDKALDRSLAESFPASDPVSLTRAPNHGHASERPAARADRKAPLVSTSAEGQPDKRK</sequence>
<reference evidence="3" key="1">
    <citation type="journal article" date="2019" name="Int. J. Syst. Evol. Microbiol.">
        <title>The Global Catalogue of Microorganisms (GCM) 10K type strain sequencing project: providing services to taxonomists for standard genome sequencing and annotation.</title>
        <authorList>
            <consortium name="The Broad Institute Genomics Platform"/>
            <consortium name="The Broad Institute Genome Sequencing Center for Infectious Disease"/>
            <person name="Wu L."/>
            <person name="Ma J."/>
        </authorList>
    </citation>
    <scope>NUCLEOTIDE SEQUENCE [LARGE SCALE GENOMIC DNA]</scope>
    <source>
        <strain evidence="3">NBRC 101365</strain>
    </source>
</reference>
<feature type="compositionally biased region" description="Basic and acidic residues" evidence="1">
    <location>
        <begin position="7"/>
        <end position="21"/>
    </location>
</feature>
<dbReference type="Proteomes" id="UP001156882">
    <property type="component" value="Unassembled WGS sequence"/>
</dbReference>
<feature type="region of interest" description="Disordered" evidence="1">
    <location>
        <begin position="1"/>
        <end position="69"/>
    </location>
</feature>
<evidence type="ECO:0000313" key="2">
    <source>
        <dbReference type="EMBL" id="GLS19769.1"/>
    </source>
</evidence>